<dbReference type="GO" id="GO:0030170">
    <property type="term" value="F:pyridoxal phosphate binding"/>
    <property type="evidence" value="ECO:0007669"/>
    <property type="project" value="InterPro"/>
</dbReference>
<dbReference type="Pfam" id="PF03476">
    <property type="entry name" value="MOSC_N"/>
    <property type="match status" value="1"/>
</dbReference>
<dbReference type="Proteomes" id="UP000193118">
    <property type="component" value="Unassembled WGS sequence"/>
</dbReference>
<dbReference type="InterPro" id="IPR011037">
    <property type="entry name" value="Pyrv_Knase-like_insert_dom_sf"/>
</dbReference>
<evidence type="ECO:0000313" key="3">
    <source>
        <dbReference type="Proteomes" id="UP000193118"/>
    </source>
</evidence>
<reference evidence="3" key="1">
    <citation type="submission" date="2017-01" db="EMBL/GenBank/DDBJ databases">
        <authorList>
            <person name="Wolfgang W.J."/>
            <person name="Cole J."/>
            <person name="Wroblewski D."/>
            <person name="Mcginnis J."/>
            <person name="Musser K.A."/>
        </authorList>
    </citation>
    <scope>NUCLEOTIDE SEQUENCE [LARGE SCALE GENOMIC DNA]</scope>
    <source>
        <strain evidence="3">DSM 19151</strain>
    </source>
</reference>
<comment type="caution">
    <text evidence="2">The sequence shown here is derived from an EMBL/GenBank/DDBJ whole genome shotgun (WGS) entry which is preliminary data.</text>
</comment>
<proteinExistence type="predicted"/>
<dbReference type="InterPro" id="IPR005302">
    <property type="entry name" value="MoCF_Sase_C"/>
</dbReference>
<dbReference type="GO" id="GO:0003824">
    <property type="term" value="F:catalytic activity"/>
    <property type="evidence" value="ECO:0007669"/>
    <property type="project" value="InterPro"/>
</dbReference>
<dbReference type="EMBL" id="MTBO01000014">
    <property type="protein sequence ID" value="OSI16734.1"/>
    <property type="molecule type" value="Genomic_DNA"/>
</dbReference>
<dbReference type="PANTHER" id="PTHR14237">
    <property type="entry name" value="MOLYBDOPTERIN COFACTOR SULFURASE MOSC"/>
    <property type="match status" value="1"/>
</dbReference>
<keyword evidence="3" id="KW-1185">Reference proteome</keyword>
<sequence length="256" mass="28227">MKLVEITYYPVKSMRGISTERAEIRPEGLPHDREWLLSSPDGHFITARQFPQLLLWQAEPVSDGLKLTAPDGGSLTVYHNHFNRTGEVSVWKDTFAAHHGDERADAWLSGKIGTPCRLNWLGGSSARILGYSQTPLSFADGAPYLLANTASLQALNGSLETPVEMRRFRTNLVFDGTKAYEEEGWQRIAVGPVAFELFKPCTRCVMTTVDLASGEKHPQQQPLKTLAKTRKAIFGVNMVALDTGSVTVGDKVEVLA</sequence>
<evidence type="ECO:0000313" key="2">
    <source>
        <dbReference type="EMBL" id="OSI16734.1"/>
    </source>
</evidence>
<organism evidence="2 3">
    <name type="scientific">Neisseria dentiae</name>
    <dbReference type="NCBI Taxonomy" id="194197"/>
    <lineage>
        <taxon>Bacteria</taxon>
        <taxon>Pseudomonadati</taxon>
        <taxon>Pseudomonadota</taxon>
        <taxon>Betaproteobacteria</taxon>
        <taxon>Neisseriales</taxon>
        <taxon>Neisseriaceae</taxon>
        <taxon>Neisseria</taxon>
    </lineage>
</organism>
<dbReference type="GO" id="GO:0030151">
    <property type="term" value="F:molybdenum ion binding"/>
    <property type="evidence" value="ECO:0007669"/>
    <property type="project" value="InterPro"/>
</dbReference>
<accession>A0A1X3DAL2</accession>
<gene>
    <name evidence="2" type="ORF">BWD09_06920</name>
</gene>
<dbReference type="PANTHER" id="PTHR14237:SF19">
    <property type="entry name" value="MITOCHONDRIAL AMIDOXIME REDUCING COMPONENT 1"/>
    <property type="match status" value="1"/>
</dbReference>
<dbReference type="STRING" id="194197.BWD09_06920"/>
<dbReference type="SUPFAM" id="SSF50800">
    <property type="entry name" value="PK beta-barrel domain-like"/>
    <property type="match status" value="1"/>
</dbReference>
<dbReference type="RefSeq" id="WP_085365970.1">
    <property type="nucleotide sequence ID" value="NZ_CAUJPZ010000051.1"/>
</dbReference>
<dbReference type="Pfam" id="PF03473">
    <property type="entry name" value="MOSC"/>
    <property type="match status" value="1"/>
</dbReference>
<dbReference type="AlphaFoldDB" id="A0A1X3DAL2"/>
<name>A0A1X3DAL2_9NEIS</name>
<dbReference type="OrthoDB" id="581532at2"/>
<dbReference type="InterPro" id="IPR005303">
    <property type="entry name" value="MOCOS_middle"/>
</dbReference>
<evidence type="ECO:0000259" key="1">
    <source>
        <dbReference type="PROSITE" id="PS51340"/>
    </source>
</evidence>
<dbReference type="PROSITE" id="PS51340">
    <property type="entry name" value="MOSC"/>
    <property type="match status" value="1"/>
</dbReference>
<protein>
    <recommendedName>
        <fullName evidence="1">MOSC domain-containing protein</fullName>
    </recommendedName>
</protein>
<feature type="domain" description="MOSC" evidence="1">
    <location>
        <begin position="116"/>
        <end position="255"/>
    </location>
</feature>
<dbReference type="GeneID" id="94580810"/>
<dbReference type="SUPFAM" id="SSF141673">
    <property type="entry name" value="MOSC N-terminal domain-like"/>
    <property type="match status" value="1"/>
</dbReference>